<dbReference type="RefSeq" id="WP_068671446.1">
    <property type="nucleotide sequence ID" value="NZ_LYPB01000095.1"/>
</dbReference>
<gene>
    <name evidence="9" type="ORF">A8708_10705</name>
</gene>
<keyword evidence="6 7" id="KW-0472">Membrane</keyword>
<dbReference type="GO" id="GO:0005886">
    <property type="term" value="C:plasma membrane"/>
    <property type="evidence" value="ECO:0007669"/>
    <property type="project" value="UniProtKB-SubCell"/>
</dbReference>
<dbReference type="InterPro" id="IPR035906">
    <property type="entry name" value="MetI-like_sf"/>
</dbReference>
<feature type="transmembrane region" description="Helical" evidence="7">
    <location>
        <begin position="111"/>
        <end position="133"/>
    </location>
</feature>
<dbReference type="InterPro" id="IPR000515">
    <property type="entry name" value="MetI-like"/>
</dbReference>
<dbReference type="Pfam" id="PF00528">
    <property type="entry name" value="BPD_transp_1"/>
    <property type="match status" value="1"/>
</dbReference>
<comment type="caution">
    <text evidence="9">The sequence shown here is derived from an EMBL/GenBank/DDBJ whole genome shotgun (WGS) entry which is preliminary data.</text>
</comment>
<sequence>MYRNTLRYRWFASSNALLLTAISILCILPLLHVAAVSFSSSSAATANQVYFWPVGFTKTAYLKTLDNPLFLHSLVLSVERTVAGTLISMLLTVTAAYTLSRSFYGRSFYSWFFVFTMLFNGGLIPTYMVITGLHLTNTLWALILPSAVNVFNTILMMQFFRAIPKELEEAALIDGAGYFRSLVSIFLPLSLPSLATLSLFSMVWHWNSWFDGLIYMTDYRQYPLATFLQTIIQSGDMRNTNIDPGQLQALSERTVRSAQIIIGALPILIVYPFLQRFFVQGLTMGAVKE</sequence>
<dbReference type="PANTHER" id="PTHR43744:SF9">
    <property type="entry name" value="POLYGALACTURONAN_RHAMNOGALACTURONAN TRANSPORT SYSTEM PERMEASE PROTEIN YTCP"/>
    <property type="match status" value="1"/>
</dbReference>
<dbReference type="CDD" id="cd06261">
    <property type="entry name" value="TM_PBP2"/>
    <property type="match status" value="1"/>
</dbReference>
<reference evidence="9 10" key="1">
    <citation type="submission" date="2016-05" db="EMBL/GenBank/DDBJ databases">
        <title>Paenibacillus sp. 1ZS3-15 nov., isolated from the rhizosphere soil.</title>
        <authorList>
            <person name="Zhang X.X."/>
            <person name="Zhang J."/>
        </authorList>
    </citation>
    <scope>NUCLEOTIDE SEQUENCE [LARGE SCALE GENOMIC DNA]</scope>
    <source>
        <strain evidence="9 10">1ZS3-15</strain>
    </source>
</reference>
<keyword evidence="3" id="KW-1003">Cell membrane</keyword>
<keyword evidence="5 7" id="KW-1133">Transmembrane helix</keyword>
<dbReference type="PROSITE" id="PS50928">
    <property type="entry name" value="ABC_TM1"/>
    <property type="match status" value="1"/>
</dbReference>
<comment type="similarity">
    <text evidence="7">Belongs to the binding-protein-dependent transport system permease family.</text>
</comment>
<evidence type="ECO:0000313" key="9">
    <source>
        <dbReference type="EMBL" id="OAS13262.1"/>
    </source>
</evidence>
<dbReference type="Gene3D" id="1.10.3720.10">
    <property type="entry name" value="MetI-like"/>
    <property type="match status" value="1"/>
</dbReference>
<evidence type="ECO:0000256" key="4">
    <source>
        <dbReference type="ARBA" id="ARBA00022692"/>
    </source>
</evidence>
<evidence type="ECO:0000256" key="6">
    <source>
        <dbReference type="ARBA" id="ARBA00023136"/>
    </source>
</evidence>
<keyword evidence="10" id="KW-1185">Reference proteome</keyword>
<name>A0A197ZWR2_9BACL</name>
<feature type="transmembrane region" description="Helical" evidence="7">
    <location>
        <begin position="70"/>
        <end position="99"/>
    </location>
</feature>
<keyword evidence="4 7" id="KW-0812">Transmembrane</keyword>
<evidence type="ECO:0000256" key="5">
    <source>
        <dbReference type="ARBA" id="ARBA00022989"/>
    </source>
</evidence>
<keyword evidence="2 7" id="KW-0813">Transport</keyword>
<dbReference type="GO" id="GO:0055085">
    <property type="term" value="P:transmembrane transport"/>
    <property type="evidence" value="ECO:0007669"/>
    <property type="project" value="InterPro"/>
</dbReference>
<evidence type="ECO:0000256" key="2">
    <source>
        <dbReference type="ARBA" id="ARBA00022448"/>
    </source>
</evidence>
<evidence type="ECO:0000313" key="10">
    <source>
        <dbReference type="Proteomes" id="UP000078454"/>
    </source>
</evidence>
<evidence type="ECO:0000259" key="8">
    <source>
        <dbReference type="PROSITE" id="PS50928"/>
    </source>
</evidence>
<accession>A0A197ZWR2</accession>
<evidence type="ECO:0000256" key="7">
    <source>
        <dbReference type="RuleBase" id="RU363032"/>
    </source>
</evidence>
<proteinExistence type="inferred from homology"/>
<dbReference type="PANTHER" id="PTHR43744">
    <property type="entry name" value="ABC TRANSPORTER PERMEASE PROTEIN MG189-RELATED-RELATED"/>
    <property type="match status" value="1"/>
</dbReference>
<dbReference type="Proteomes" id="UP000078454">
    <property type="component" value="Unassembled WGS sequence"/>
</dbReference>
<organism evidence="9 10">
    <name type="scientific">Paenibacillus oryzisoli</name>
    <dbReference type="NCBI Taxonomy" id="1850517"/>
    <lineage>
        <taxon>Bacteria</taxon>
        <taxon>Bacillati</taxon>
        <taxon>Bacillota</taxon>
        <taxon>Bacilli</taxon>
        <taxon>Bacillales</taxon>
        <taxon>Paenibacillaceae</taxon>
        <taxon>Paenibacillus</taxon>
    </lineage>
</organism>
<evidence type="ECO:0000256" key="1">
    <source>
        <dbReference type="ARBA" id="ARBA00004651"/>
    </source>
</evidence>
<feature type="transmembrane region" description="Helical" evidence="7">
    <location>
        <begin position="139"/>
        <end position="160"/>
    </location>
</feature>
<dbReference type="STRING" id="1850517.A8708_10705"/>
<comment type="subcellular location">
    <subcellularLocation>
        <location evidence="1 7">Cell membrane</location>
        <topology evidence="1 7">Multi-pass membrane protein</topology>
    </subcellularLocation>
</comment>
<dbReference type="EMBL" id="LYPB01000095">
    <property type="protein sequence ID" value="OAS13262.1"/>
    <property type="molecule type" value="Genomic_DNA"/>
</dbReference>
<dbReference type="AlphaFoldDB" id="A0A197ZWR2"/>
<feature type="domain" description="ABC transmembrane type-1" evidence="8">
    <location>
        <begin position="74"/>
        <end position="274"/>
    </location>
</feature>
<dbReference type="SUPFAM" id="SSF161098">
    <property type="entry name" value="MetI-like"/>
    <property type="match status" value="1"/>
</dbReference>
<feature type="transmembrane region" description="Helical" evidence="7">
    <location>
        <begin position="257"/>
        <end position="274"/>
    </location>
</feature>
<feature type="transmembrane region" description="Helical" evidence="7">
    <location>
        <begin position="181"/>
        <end position="206"/>
    </location>
</feature>
<protein>
    <submittedName>
        <fullName evidence="9">ABC transporter permease</fullName>
    </submittedName>
</protein>
<evidence type="ECO:0000256" key="3">
    <source>
        <dbReference type="ARBA" id="ARBA00022475"/>
    </source>
</evidence>
<dbReference type="OrthoDB" id="2558604at2"/>